<dbReference type="InterPro" id="IPR014729">
    <property type="entry name" value="Rossmann-like_a/b/a_fold"/>
</dbReference>
<feature type="domain" description="DUF218" evidence="1">
    <location>
        <begin position="37"/>
        <end position="129"/>
    </location>
</feature>
<dbReference type="InterPro" id="IPR003848">
    <property type="entry name" value="DUF218"/>
</dbReference>
<comment type="caution">
    <text evidence="2">The sequence shown here is derived from an EMBL/GenBank/DDBJ whole genome shotgun (WGS) entry which is preliminary data.</text>
</comment>
<dbReference type="Proteomes" id="UP001281447">
    <property type="component" value="Unassembled WGS sequence"/>
</dbReference>
<reference evidence="2 3" key="1">
    <citation type="submission" date="2023-10" db="EMBL/GenBank/DDBJ databases">
        <title>Virgibacillus halophilus 5B73C genome.</title>
        <authorList>
            <person name="Miliotis G."/>
            <person name="Sengupta P."/>
            <person name="Hameed A."/>
            <person name="Chuvochina M."/>
            <person name="Mcdonagh F."/>
            <person name="Simpson A.C."/>
            <person name="Singh N.K."/>
            <person name="Rekha P.D."/>
            <person name="Raman K."/>
            <person name="Hugenholtz P."/>
            <person name="Venkateswaran K."/>
        </authorList>
    </citation>
    <scope>NUCLEOTIDE SEQUENCE [LARGE SCALE GENOMIC DNA]</scope>
    <source>
        <strain evidence="2 3">5B73C</strain>
    </source>
</reference>
<dbReference type="PANTHER" id="PTHR30336">
    <property type="entry name" value="INNER MEMBRANE PROTEIN, PROBABLE PERMEASE"/>
    <property type="match status" value="1"/>
</dbReference>
<name>A0ABU5CAN8_9BACI</name>
<dbReference type="Pfam" id="PF02698">
    <property type="entry name" value="DUF218"/>
    <property type="match status" value="1"/>
</dbReference>
<sequence length="139" mass="15732">MGPSCPKACCIELQPHFVICRKIQPPKQSHREEWVRGEDVTEAQAIASYLVNHGIDEERILLEKESTSTSENLLFSKQLYPIKEAVIVSNDFHLFRATSEADKIGIKAYPLAAKTPTAVKWKLYIREYAAILKMTITGK</sequence>
<evidence type="ECO:0000313" key="3">
    <source>
        <dbReference type="Proteomes" id="UP001281447"/>
    </source>
</evidence>
<keyword evidence="3" id="KW-1185">Reference proteome</keyword>
<accession>A0ABU5CAN8</accession>
<organism evidence="2 3">
    <name type="scientific">Tigheibacillus halophilus</name>
    <dbReference type="NCBI Taxonomy" id="361280"/>
    <lineage>
        <taxon>Bacteria</taxon>
        <taxon>Bacillati</taxon>
        <taxon>Bacillota</taxon>
        <taxon>Bacilli</taxon>
        <taxon>Bacillales</taxon>
        <taxon>Bacillaceae</taxon>
        <taxon>Tigheibacillus</taxon>
    </lineage>
</organism>
<evidence type="ECO:0000259" key="1">
    <source>
        <dbReference type="Pfam" id="PF02698"/>
    </source>
</evidence>
<dbReference type="InterPro" id="IPR051599">
    <property type="entry name" value="Cell_Envelope_Assoc"/>
</dbReference>
<gene>
    <name evidence="2" type="ORF">RWE15_17850</name>
</gene>
<dbReference type="EMBL" id="JAWDIP010000004">
    <property type="protein sequence ID" value="MDY0395908.1"/>
    <property type="molecule type" value="Genomic_DNA"/>
</dbReference>
<dbReference type="Gene3D" id="3.40.50.620">
    <property type="entry name" value="HUPs"/>
    <property type="match status" value="1"/>
</dbReference>
<dbReference type="PANTHER" id="PTHR30336:SF4">
    <property type="entry name" value="ENVELOPE BIOGENESIS FACTOR ELYC"/>
    <property type="match status" value="1"/>
</dbReference>
<dbReference type="CDD" id="cd06259">
    <property type="entry name" value="YdcF-like"/>
    <property type="match status" value="1"/>
</dbReference>
<proteinExistence type="predicted"/>
<protein>
    <submittedName>
        <fullName evidence="2">YdcF family protein</fullName>
    </submittedName>
</protein>
<evidence type="ECO:0000313" key="2">
    <source>
        <dbReference type="EMBL" id="MDY0395908.1"/>
    </source>
</evidence>